<dbReference type="InterPro" id="IPR015915">
    <property type="entry name" value="Kelch-typ_b-propeller"/>
</dbReference>
<dbReference type="Proteomes" id="UP000320176">
    <property type="component" value="Unassembled WGS sequence"/>
</dbReference>
<dbReference type="GO" id="GO:0006793">
    <property type="term" value="P:phosphorus metabolic process"/>
    <property type="evidence" value="ECO:0007669"/>
    <property type="project" value="UniProtKB-ARBA"/>
</dbReference>
<keyword evidence="2" id="KW-0732">Signal</keyword>
<dbReference type="PROSITE" id="PS50035">
    <property type="entry name" value="PLD"/>
    <property type="match status" value="1"/>
</dbReference>
<name>A0A5C6AG04_9BACT</name>
<evidence type="ECO:0000313" key="5">
    <source>
        <dbReference type="Proteomes" id="UP000320176"/>
    </source>
</evidence>
<dbReference type="SUPFAM" id="SSF117281">
    <property type="entry name" value="Kelch motif"/>
    <property type="match status" value="1"/>
</dbReference>
<evidence type="ECO:0000313" key="4">
    <source>
        <dbReference type="EMBL" id="TWT98390.1"/>
    </source>
</evidence>
<accession>A0A5C6AG04</accession>
<dbReference type="InterPro" id="IPR001736">
    <property type="entry name" value="PLipase_D/transphosphatidylase"/>
</dbReference>
<reference evidence="4 5" key="1">
    <citation type="submission" date="2019-02" db="EMBL/GenBank/DDBJ databases">
        <title>Deep-cultivation of Planctomycetes and their phenomic and genomic characterization uncovers novel biology.</title>
        <authorList>
            <person name="Wiegand S."/>
            <person name="Jogler M."/>
            <person name="Boedeker C."/>
            <person name="Pinto D."/>
            <person name="Vollmers J."/>
            <person name="Rivas-Marin E."/>
            <person name="Kohn T."/>
            <person name="Peeters S.H."/>
            <person name="Heuer A."/>
            <person name="Rast P."/>
            <person name="Oberbeckmann S."/>
            <person name="Bunk B."/>
            <person name="Jeske O."/>
            <person name="Meyerdierks A."/>
            <person name="Storesund J.E."/>
            <person name="Kallscheuer N."/>
            <person name="Luecker S."/>
            <person name="Lage O.M."/>
            <person name="Pohl T."/>
            <person name="Merkel B.J."/>
            <person name="Hornburger P."/>
            <person name="Mueller R.-W."/>
            <person name="Bruemmer F."/>
            <person name="Labrenz M."/>
            <person name="Spormann A.M."/>
            <person name="Op Den Camp H."/>
            <person name="Overmann J."/>
            <person name="Amann R."/>
            <person name="Jetten M.S.M."/>
            <person name="Mascher T."/>
            <person name="Medema M.H."/>
            <person name="Devos D.P."/>
            <person name="Kaster A.-K."/>
            <person name="Ovreas L."/>
            <person name="Rohde M."/>
            <person name="Galperin M.Y."/>
            <person name="Jogler C."/>
        </authorList>
    </citation>
    <scope>NUCLEOTIDE SEQUENCE [LARGE SCALE GENOMIC DNA]</scope>
    <source>
        <strain evidence="4 5">Pla52n</strain>
    </source>
</reference>
<feature type="signal peptide" evidence="2">
    <location>
        <begin position="1"/>
        <end position="25"/>
    </location>
</feature>
<evidence type="ECO:0000259" key="3">
    <source>
        <dbReference type="PROSITE" id="PS50035"/>
    </source>
</evidence>
<dbReference type="InterPro" id="IPR006652">
    <property type="entry name" value="Kelch_1"/>
</dbReference>
<gene>
    <name evidence="4" type="primary">nanM</name>
    <name evidence="4" type="ORF">Pla52n_49030</name>
</gene>
<organism evidence="4 5">
    <name type="scientific">Stieleria varia</name>
    <dbReference type="NCBI Taxonomy" id="2528005"/>
    <lineage>
        <taxon>Bacteria</taxon>
        <taxon>Pseudomonadati</taxon>
        <taxon>Planctomycetota</taxon>
        <taxon>Planctomycetia</taxon>
        <taxon>Pirellulales</taxon>
        <taxon>Pirellulaceae</taxon>
        <taxon>Stieleria</taxon>
    </lineage>
</organism>
<dbReference type="OrthoDB" id="232651at2"/>
<keyword evidence="4" id="KW-0413">Isomerase</keyword>
<keyword evidence="5" id="KW-1185">Reference proteome</keyword>
<comment type="caution">
    <text evidence="4">The sequence shown here is derived from an EMBL/GenBank/DDBJ whole genome shotgun (WGS) entry which is preliminary data.</text>
</comment>
<feature type="chain" id="PRO_5023042235" evidence="2">
    <location>
        <begin position="26"/>
        <end position="569"/>
    </location>
</feature>
<protein>
    <submittedName>
        <fullName evidence="4">N-acetylneuraminate epimerase</fullName>
        <ecNumber evidence="4">5.1.3.24</ecNumber>
    </submittedName>
</protein>
<dbReference type="EC" id="5.1.3.24" evidence="4"/>
<dbReference type="RefSeq" id="WP_146521977.1">
    <property type="nucleotide sequence ID" value="NZ_CP151726.1"/>
</dbReference>
<dbReference type="AlphaFoldDB" id="A0A5C6AG04"/>
<proteinExistence type="predicted"/>
<dbReference type="PANTHER" id="PTHR45632">
    <property type="entry name" value="LD33804P"/>
    <property type="match status" value="1"/>
</dbReference>
<dbReference type="Gene3D" id="2.120.10.80">
    <property type="entry name" value="Kelch-type beta propeller"/>
    <property type="match status" value="2"/>
</dbReference>
<evidence type="ECO:0000256" key="1">
    <source>
        <dbReference type="SAM" id="MobiDB-lite"/>
    </source>
</evidence>
<dbReference type="Pfam" id="PF24681">
    <property type="entry name" value="Kelch_KLHDC2_KLHL20_DRC7"/>
    <property type="match status" value="1"/>
</dbReference>
<sequence length="569" mass="61387" precursor="true">MLFPYTIRFALIAVACLTLPTLAHAHMAWLSTDDDGHVVLWFGESPNDRTYHMPESIAKIELQSNGSGIETESVKNDSLVGIRSTKPAPASAEVAGRVTYGLYHGTKLTYHVEHLPQSDPSKWPVDARAQTPLQSVIRSLPEGGIRVTILHHEKPAKDLEVKLYCEEGHEEGAAKTDIAGMVTFTASQVEPGLNAIVVGMTDPDAKGTLDGEDYGSTTDYLTATFRIPGEVRGEIPSNTTSRDDASNPQRPEMDDAIGASVVPSNLPELPEELTSFGAAVSGQSLYVYGGHTGNAHSYSTQEQSNRFWCLDLSAGEQAAWQKRATGPSLQGLALVAHGDRIIRIGGFTAVNAAGETHDLRSQNLVAAYHPATNTWTDLPSLPEPRSSLDAAVLGDTVYVFGGWKLDGQSDDSQWHTTAWSLDLSDDTSEWQSLAQPPFQRRAISVAAHEGKLYVIGGMNSQGKTTTRVDIYDPSSNAWTQGPSLPGSGMSGFGSSSFATGGRLYVSTLDGRVHQLGEDGASWRTIAKCNPARFFHRMLPIADDELLMIGGANMEIGKFKQIDRIKLSGH</sequence>
<evidence type="ECO:0000256" key="2">
    <source>
        <dbReference type="SAM" id="SignalP"/>
    </source>
</evidence>
<dbReference type="EMBL" id="SJPN01000006">
    <property type="protein sequence ID" value="TWT98390.1"/>
    <property type="molecule type" value="Genomic_DNA"/>
</dbReference>
<dbReference type="SMART" id="SM00612">
    <property type="entry name" value="Kelch"/>
    <property type="match status" value="4"/>
</dbReference>
<feature type="domain" description="PLD phosphodiesterase" evidence="3">
    <location>
        <begin position="530"/>
        <end position="557"/>
    </location>
</feature>
<feature type="region of interest" description="Disordered" evidence="1">
    <location>
        <begin position="231"/>
        <end position="254"/>
    </location>
</feature>
<dbReference type="GO" id="GO:0016853">
    <property type="term" value="F:isomerase activity"/>
    <property type="evidence" value="ECO:0007669"/>
    <property type="project" value="UniProtKB-KW"/>
</dbReference>